<dbReference type="SMART" id="SM01381">
    <property type="entry name" value="7TM_GPCR_Srsx"/>
    <property type="match status" value="1"/>
</dbReference>
<dbReference type="GO" id="GO:0004930">
    <property type="term" value="F:G protein-coupled receptor activity"/>
    <property type="evidence" value="ECO:0007669"/>
    <property type="project" value="UniProtKB-KW"/>
</dbReference>
<keyword evidence="3 11" id="KW-1133">Transmembrane helix</keyword>
<dbReference type="EMBL" id="BK010204">
    <property type="protein sequence ID" value="DAB27254.1"/>
    <property type="molecule type" value="mRNA"/>
</dbReference>
<keyword evidence="6" id="KW-1015">Disulfide bond</keyword>
<evidence type="ECO:0000256" key="4">
    <source>
        <dbReference type="ARBA" id="ARBA00023040"/>
    </source>
</evidence>
<evidence type="ECO:0000256" key="8">
    <source>
        <dbReference type="ARBA" id="ARBA00023180"/>
    </source>
</evidence>
<evidence type="ECO:0000256" key="10">
    <source>
        <dbReference type="SAM" id="MobiDB-lite"/>
    </source>
</evidence>
<dbReference type="InterPro" id="IPR000276">
    <property type="entry name" value="GPCR_Rhodpsn"/>
</dbReference>
<feature type="domain" description="G-protein coupled receptors family 1 profile" evidence="12">
    <location>
        <begin position="37"/>
        <end position="293"/>
    </location>
</feature>
<feature type="transmembrane region" description="Helical" evidence="11">
    <location>
        <begin position="94"/>
        <end position="114"/>
    </location>
</feature>
<evidence type="ECO:0000256" key="5">
    <source>
        <dbReference type="ARBA" id="ARBA00023136"/>
    </source>
</evidence>
<name>A0A2D3VP13_9PLAT</name>
<dbReference type="CDD" id="cd14969">
    <property type="entry name" value="7tmA_Opsins_type2_animals"/>
    <property type="match status" value="1"/>
</dbReference>
<dbReference type="SUPFAM" id="SSF81321">
    <property type="entry name" value="Family A G protein-coupled receptor-like"/>
    <property type="match status" value="1"/>
</dbReference>
<dbReference type="InterPro" id="IPR050125">
    <property type="entry name" value="GPCR_opsins"/>
</dbReference>
<dbReference type="AlphaFoldDB" id="A0A2D3VP13"/>
<dbReference type="PANTHER" id="PTHR24240">
    <property type="entry name" value="OPSIN"/>
    <property type="match status" value="1"/>
</dbReference>
<proteinExistence type="evidence at transcript level"/>
<feature type="region of interest" description="Disordered" evidence="10">
    <location>
        <begin position="319"/>
        <end position="347"/>
    </location>
</feature>
<dbReference type="PROSITE" id="PS50262">
    <property type="entry name" value="G_PROTEIN_RECEP_F1_2"/>
    <property type="match status" value="1"/>
</dbReference>
<keyword evidence="2 11" id="KW-0812">Transmembrane</keyword>
<keyword evidence="9" id="KW-0807">Transducer</keyword>
<keyword evidence="8" id="KW-0325">Glycoprotein</keyword>
<reference evidence="13" key="1">
    <citation type="journal article" date="2017" name="Elife">
        <title>Co-expression of xenopsin and rhabdomeric opsin in photoreceptors bearing microvilli and cilia.</title>
        <authorList>
            <person name="Vocking O."/>
            <person name="Kourtesis I."/>
            <person name="Tumu S.C."/>
            <person name="Hausen H."/>
        </authorList>
    </citation>
    <scope>NUCLEOTIDE SEQUENCE</scope>
</reference>
<dbReference type="InterPro" id="IPR017452">
    <property type="entry name" value="GPCR_Rhodpsn_7TM"/>
</dbReference>
<evidence type="ECO:0000256" key="7">
    <source>
        <dbReference type="ARBA" id="ARBA00023170"/>
    </source>
</evidence>
<feature type="transmembrane region" description="Helical" evidence="11">
    <location>
        <begin position="135"/>
        <end position="156"/>
    </location>
</feature>
<feature type="compositionally biased region" description="Polar residues" evidence="10">
    <location>
        <begin position="338"/>
        <end position="347"/>
    </location>
</feature>
<evidence type="ECO:0000313" key="13">
    <source>
        <dbReference type="EMBL" id="DAB27254.1"/>
    </source>
</evidence>
<accession>A0A2D3VP13</accession>
<evidence type="ECO:0000256" key="11">
    <source>
        <dbReference type="SAM" id="Phobius"/>
    </source>
</evidence>
<comment type="subcellular location">
    <subcellularLocation>
        <location evidence="1">Membrane</location>
        <topology evidence="1">Multi-pass membrane protein</topology>
    </subcellularLocation>
</comment>
<dbReference type="Gene3D" id="1.20.1070.10">
    <property type="entry name" value="Rhodopsin 7-helix transmembrane proteins"/>
    <property type="match status" value="1"/>
</dbReference>
<organism evidence="13">
    <name type="scientific">Prostheceraeus vittatus</name>
    <dbReference type="NCBI Taxonomy" id="107736"/>
    <lineage>
        <taxon>Eukaryota</taxon>
        <taxon>Metazoa</taxon>
        <taxon>Spiralia</taxon>
        <taxon>Lophotrochozoa</taxon>
        <taxon>Platyhelminthes</taxon>
        <taxon>Rhabditophora</taxon>
        <taxon>Polycladida</taxon>
        <taxon>Cotylea</taxon>
        <taxon>Euryleptidae</taxon>
        <taxon>Prostheceraeus</taxon>
    </lineage>
</organism>
<feature type="transmembrane region" description="Helical" evidence="11">
    <location>
        <begin position="57"/>
        <end position="74"/>
    </location>
</feature>
<evidence type="ECO:0000256" key="9">
    <source>
        <dbReference type="ARBA" id="ARBA00023224"/>
    </source>
</evidence>
<keyword evidence="5 11" id="KW-0472">Membrane</keyword>
<evidence type="ECO:0000256" key="3">
    <source>
        <dbReference type="ARBA" id="ARBA00022989"/>
    </source>
</evidence>
<keyword evidence="7" id="KW-0675">Receptor</keyword>
<dbReference type="PRINTS" id="PR01244">
    <property type="entry name" value="PEROPSIN"/>
</dbReference>
<keyword evidence="4" id="KW-0297">G-protein coupled receptor</keyword>
<dbReference type="InterPro" id="IPR002962">
    <property type="entry name" value="Peropsin"/>
</dbReference>
<dbReference type="GO" id="GO:0016020">
    <property type="term" value="C:membrane"/>
    <property type="evidence" value="ECO:0007669"/>
    <property type="project" value="UniProtKB-SubCell"/>
</dbReference>
<feature type="transmembrane region" description="Helical" evidence="11">
    <location>
        <begin position="20"/>
        <end position="45"/>
    </location>
</feature>
<protein>
    <submittedName>
        <fullName evidence="13">XenopsinA</fullName>
    </submittedName>
</protein>
<evidence type="ECO:0000256" key="6">
    <source>
        <dbReference type="ARBA" id="ARBA00023157"/>
    </source>
</evidence>
<evidence type="ECO:0000259" key="12">
    <source>
        <dbReference type="PROSITE" id="PS50262"/>
    </source>
</evidence>
<dbReference type="PRINTS" id="PR00237">
    <property type="entry name" value="GPCRRHODOPSN"/>
</dbReference>
<evidence type="ECO:0000256" key="1">
    <source>
        <dbReference type="ARBA" id="ARBA00004141"/>
    </source>
</evidence>
<feature type="transmembrane region" description="Helical" evidence="11">
    <location>
        <begin position="184"/>
        <end position="205"/>
    </location>
</feature>
<sequence length="347" mass="39008">MFSINDTGPRIIGPYTYGFSLTLGIVLLFVWFFGLTLNGLILFTFAKNRKMRSPTNMFVMTLSANDFTLSFFGHPMDIISALSGSWRFGNAGCIFYGFAMFFTGLNCISLLTAISFDRYIIIAKPLYASKITKRVAGIALILCACYSLVWTLPPLFGWNRYVMEGSRMSCSVDFESKAMLDRSYQIAIFLACYFIPIFIILFSYYHVYMTVRHVAQNTTFGKESDVAKKNRKVEQKMFRTVVAMFCGFLIAWTPYAIVSMISSFGNPHVIPTMLTASLSTWAKTSVVLDPSIYVFTNAQFRIAMAENLPIPVLKKMLLPKEEEDDDDEDDKKGGASAVSPQNGEESC</sequence>
<evidence type="ECO:0000256" key="2">
    <source>
        <dbReference type="ARBA" id="ARBA00022692"/>
    </source>
</evidence>
<dbReference type="Pfam" id="PF00001">
    <property type="entry name" value="7tm_1"/>
    <property type="match status" value="1"/>
</dbReference>
<feature type="transmembrane region" description="Helical" evidence="11">
    <location>
        <begin position="237"/>
        <end position="257"/>
    </location>
</feature>
<dbReference type="GO" id="GO:0007601">
    <property type="term" value="P:visual perception"/>
    <property type="evidence" value="ECO:0007669"/>
    <property type="project" value="InterPro"/>
</dbReference>